<dbReference type="PANTHER" id="PTHR34824:SF1">
    <property type="entry name" value="HEAT-INDUCIBLE TRANSCRIPTION REPRESSOR HRCA"/>
    <property type="match status" value="1"/>
</dbReference>
<evidence type="ECO:0000313" key="8">
    <source>
        <dbReference type="Proteomes" id="UP000290985"/>
    </source>
</evidence>
<name>A0A449B394_9BACT</name>
<dbReference type="OrthoDB" id="9783139at2"/>
<dbReference type="InterPro" id="IPR002571">
    <property type="entry name" value="HrcA"/>
</dbReference>
<keyword evidence="4 5" id="KW-0804">Transcription</keyword>
<organism evidence="7 8">
    <name type="scientific">Mycoplasmopsis citelli</name>
    <dbReference type="NCBI Taxonomy" id="171281"/>
    <lineage>
        <taxon>Bacteria</taxon>
        <taxon>Bacillati</taxon>
        <taxon>Mycoplasmatota</taxon>
        <taxon>Mycoplasmoidales</taxon>
        <taxon>Metamycoplasmataceae</taxon>
        <taxon>Mycoplasmopsis</taxon>
    </lineage>
</organism>
<feature type="domain" description="Heat-inducible transcription repressor HrcA C-terminal" evidence="6">
    <location>
        <begin position="107"/>
        <end position="304"/>
    </location>
</feature>
<dbReference type="RefSeq" id="WP_129725826.1">
    <property type="nucleotide sequence ID" value="NZ_CP101807.1"/>
</dbReference>
<evidence type="ECO:0000256" key="2">
    <source>
        <dbReference type="ARBA" id="ARBA00023015"/>
    </source>
</evidence>
<dbReference type="Pfam" id="PF01628">
    <property type="entry name" value="HrcA"/>
    <property type="match status" value="1"/>
</dbReference>
<reference evidence="7 8" key="1">
    <citation type="submission" date="2019-01" db="EMBL/GenBank/DDBJ databases">
        <authorList>
            <consortium name="Pathogen Informatics"/>
        </authorList>
    </citation>
    <scope>NUCLEOTIDE SEQUENCE [LARGE SCALE GENOMIC DNA]</scope>
    <source>
        <strain evidence="7 8">NCTC10181</strain>
    </source>
</reference>
<keyword evidence="3 5" id="KW-0346">Stress response</keyword>
<dbReference type="GO" id="GO:0045892">
    <property type="term" value="P:negative regulation of DNA-templated transcription"/>
    <property type="evidence" value="ECO:0007669"/>
    <property type="project" value="UniProtKB-UniRule"/>
</dbReference>
<dbReference type="AlphaFoldDB" id="A0A449B394"/>
<dbReference type="GO" id="GO:0003677">
    <property type="term" value="F:DNA binding"/>
    <property type="evidence" value="ECO:0007669"/>
    <property type="project" value="InterPro"/>
</dbReference>
<dbReference type="EMBL" id="LR215036">
    <property type="protein sequence ID" value="VEU75035.1"/>
    <property type="molecule type" value="Genomic_DNA"/>
</dbReference>
<gene>
    <name evidence="5 7" type="primary">hrcA</name>
    <name evidence="7" type="ORF">NCTC10181_00910</name>
</gene>
<sequence length="331" mass="37685">MSRISYKLEQILSGTIELYIHDKQPISSAHLIEEKEIKFSSAKIRYLMKELEDLGYLKKAHSSSGRIPTPKGLSYYAKYIAQANEKLLEKKLKKSFENKKIRASLTVAQAAETIADITGLTLITTKFDKTLILKSIDLVPISSFVATAVMVVSNGEVHSKMISLEDRKVKMEDLKIAVRVFKEKLIGVALEDLVEKAYALKEILKKEVSNYLEIIEKFVHNIFNIKTKNNVYGRKELILSRNFTREEVNQIIDMVENHSIWEKIENILDEHQNLKIAINDVSAFLTKRINTAIGTTEISIVGPQDSDFNEMKSALSLFEKFLLKGDSDEQN</sequence>
<proteinExistence type="inferred from homology"/>
<keyword evidence="1 5" id="KW-0678">Repressor</keyword>
<dbReference type="PANTHER" id="PTHR34824">
    <property type="entry name" value="HEAT-INDUCIBLE TRANSCRIPTION REPRESSOR HRCA"/>
    <property type="match status" value="1"/>
</dbReference>
<accession>A0A449B394</accession>
<dbReference type="SUPFAM" id="SSF46785">
    <property type="entry name" value="Winged helix' DNA-binding domain"/>
    <property type="match status" value="1"/>
</dbReference>
<dbReference type="KEGG" id="mcit:NCTC10181_00910"/>
<dbReference type="Proteomes" id="UP000290985">
    <property type="component" value="Chromosome"/>
</dbReference>
<dbReference type="InterPro" id="IPR021153">
    <property type="entry name" value="HrcA_C"/>
</dbReference>
<evidence type="ECO:0000259" key="6">
    <source>
        <dbReference type="Pfam" id="PF01628"/>
    </source>
</evidence>
<protein>
    <recommendedName>
        <fullName evidence="5">Heat-inducible transcription repressor HrcA</fullName>
    </recommendedName>
</protein>
<dbReference type="Gene3D" id="1.10.10.10">
    <property type="entry name" value="Winged helix-like DNA-binding domain superfamily/Winged helix DNA-binding domain"/>
    <property type="match status" value="1"/>
</dbReference>
<evidence type="ECO:0000256" key="4">
    <source>
        <dbReference type="ARBA" id="ARBA00023163"/>
    </source>
</evidence>
<evidence type="ECO:0000256" key="5">
    <source>
        <dbReference type="HAMAP-Rule" id="MF_00081"/>
    </source>
</evidence>
<dbReference type="InterPro" id="IPR036390">
    <property type="entry name" value="WH_DNA-bd_sf"/>
</dbReference>
<keyword evidence="2 5" id="KW-0805">Transcription regulation</keyword>
<evidence type="ECO:0000256" key="1">
    <source>
        <dbReference type="ARBA" id="ARBA00022491"/>
    </source>
</evidence>
<dbReference type="SUPFAM" id="SSF55781">
    <property type="entry name" value="GAF domain-like"/>
    <property type="match status" value="1"/>
</dbReference>
<comment type="similarity">
    <text evidence="5">Belongs to the HrcA family.</text>
</comment>
<dbReference type="InterPro" id="IPR036388">
    <property type="entry name" value="WH-like_DNA-bd_sf"/>
</dbReference>
<evidence type="ECO:0000313" key="7">
    <source>
        <dbReference type="EMBL" id="VEU75035.1"/>
    </source>
</evidence>
<keyword evidence="8" id="KW-1185">Reference proteome</keyword>
<comment type="function">
    <text evidence="5">Negative regulator of class I heat shock genes (grpE-dnaK-dnaJ and groELS operons). Prevents heat-shock induction of these operons.</text>
</comment>
<evidence type="ECO:0000256" key="3">
    <source>
        <dbReference type="ARBA" id="ARBA00023016"/>
    </source>
</evidence>
<dbReference type="PIRSF" id="PIRSF005485">
    <property type="entry name" value="HrcA"/>
    <property type="match status" value="1"/>
</dbReference>
<dbReference type="HAMAP" id="MF_00081">
    <property type="entry name" value="HrcA"/>
    <property type="match status" value="1"/>
</dbReference>